<comment type="caution">
    <text evidence="2">The sequence shown here is derived from an EMBL/GenBank/DDBJ whole genome shotgun (WGS) entry which is preliminary data.</text>
</comment>
<name>A0A1E5QQE4_9CYAN</name>
<gene>
    <name evidence="2" type="ORF">BH720_02565</name>
</gene>
<evidence type="ECO:0000313" key="2">
    <source>
        <dbReference type="EMBL" id="OEJ76878.1"/>
    </source>
</evidence>
<reference evidence="2" key="1">
    <citation type="submission" date="2016-09" db="EMBL/GenBank/DDBJ databases">
        <title>Draft genome of thermotolerant cyanobacterium Desertifilum sp. strain IPPAS B-1220.</title>
        <authorList>
            <person name="Sinetova M.A."/>
            <person name="Bolakhan K."/>
            <person name="Zayadan B.K."/>
            <person name="Mironov K.S."/>
            <person name="Ustinova V."/>
            <person name="Kupriyanova E.V."/>
            <person name="Sidorov R.A."/>
            <person name="Skrypnik A.N."/>
            <person name="Gogoleva N.E."/>
            <person name="Gogolev Y.V."/>
            <person name="Los D.A."/>
        </authorList>
    </citation>
    <scope>NUCLEOTIDE SEQUENCE [LARGE SCALE GENOMIC DNA]</scope>
    <source>
        <strain evidence="2">IPPAS B-1220</strain>
    </source>
</reference>
<sequence length="150" mass="16825">MSGVSGGYFLDTNIWLYAFLETEAGTSKQQIARSLIDREGVAVSTQVINEVCVNLIKKGLLDEAEIQQLVQDFYEGCQVIELSRQILMNASELRQRYNFSFWDSLIIACALEAGIDTLDSEDMQNGLIVSECLRIVNPFVEGESIIETEF</sequence>
<dbReference type="InterPro" id="IPR002716">
    <property type="entry name" value="PIN_dom"/>
</dbReference>
<dbReference type="InterPro" id="IPR029060">
    <property type="entry name" value="PIN-like_dom_sf"/>
</dbReference>
<feature type="domain" description="PIN" evidence="1">
    <location>
        <begin position="8"/>
        <end position="122"/>
    </location>
</feature>
<dbReference type="Gene3D" id="3.40.50.1010">
    <property type="entry name" value="5'-nuclease"/>
    <property type="match status" value="1"/>
</dbReference>
<protein>
    <submittedName>
        <fullName evidence="2">Twitching motility protein PilT</fullName>
    </submittedName>
</protein>
<accession>A0A1E5QQE4</accession>
<dbReference type="Pfam" id="PF01850">
    <property type="entry name" value="PIN"/>
    <property type="match status" value="1"/>
</dbReference>
<dbReference type="STRING" id="1781255.BH720_02565"/>
<organism evidence="2">
    <name type="scientific">Desertifilum tharense IPPAS B-1220</name>
    <dbReference type="NCBI Taxonomy" id="1781255"/>
    <lineage>
        <taxon>Bacteria</taxon>
        <taxon>Bacillati</taxon>
        <taxon>Cyanobacteriota</taxon>
        <taxon>Cyanophyceae</taxon>
        <taxon>Desertifilales</taxon>
        <taxon>Desertifilaceae</taxon>
        <taxon>Desertifilum</taxon>
    </lineage>
</organism>
<evidence type="ECO:0000259" key="1">
    <source>
        <dbReference type="Pfam" id="PF01850"/>
    </source>
</evidence>
<dbReference type="OrthoDB" id="13900at2"/>
<dbReference type="EMBL" id="MJGC01000025">
    <property type="protein sequence ID" value="OEJ76878.1"/>
    <property type="molecule type" value="Genomic_DNA"/>
</dbReference>
<dbReference type="CDD" id="cd18692">
    <property type="entry name" value="PIN_VapC-like"/>
    <property type="match status" value="1"/>
</dbReference>
<proteinExistence type="predicted"/>
<dbReference type="AlphaFoldDB" id="A0A1E5QQE4"/>
<dbReference type="RefSeq" id="WP_069965587.1">
    <property type="nucleotide sequence ID" value="NZ_CM124774.1"/>
</dbReference>
<dbReference type="SUPFAM" id="SSF88723">
    <property type="entry name" value="PIN domain-like"/>
    <property type="match status" value="1"/>
</dbReference>